<reference evidence="2" key="1">
    <citation type="journal article" date="2019" name="Nat. Med.">
        <title>A library of human gut bacterial isolates paired with longitudinal multiomics data enables mechanistic microbiome research.</title>
        <authorList>
            <person name="Poyet M."/>
            <person name="Groussin M."/>
            <person name="Gibbons S.M."/>
            <person name="Avila-Pacheco J."/>
            <person name="Jiang X."/>
            <person name="Kearney S.M."/>
            <person name="Perrotta A.R."/>
            <person name="Berdy B."/>
            <person name="Zhao S."/>
            <person name="Lieberman T.D."/>
            <person name="Swanson P.K."/>
            <person name="Smith M."/>
            <person name="Roesemann S."/>
            <person name="Alexander J.E."/>
            <person name="Rich S.A."/>
            <person name="Livny J."/>
            <person name="Vlamakis H."/>
            <person name="Clish C."/>
            <person name="Bullock K."/>
            <person name="Deik A."/>
            <person name="Scott J."/>
            <person name="Pierce K.A."/>
            <person name="Xavier R.J."/>
            <person name="Alm E.J."/>
        </authorList>
    </citation>
    <scope>NUCLEOTIDE SEQUENCE</scope>
    <source>
        <strain evidence="2">BIOML-A12</strain>
    </source>
</reference>
<dbReference type="EMBL" id="JAKTMA010000079">
    <property type="protein sequence ID" value="MCR0235550.1"/>
    <property type="molecule type" value="Genomic_DNA"/>
</dbReference>
<sequence length="101" mass="12047">MKKKMSEQERKALQAKLRDLEELYAAGYRYAARNQSGELRAYKKTPYKEINFWFSYGYGPGYAITIRHDMLDMLNWNDQEPAYIKKEIESIRKQLVDSLNE</sequence>
<protein>
    <submittedName>
        <fullName evidence="1">Uncharacterized protein</fullName>
    </submittedName>
</protein>
<evidence type="ECO:0000313" key="3">
    <source>
        <dbReference type="Proteomes" id="UP001203972"/>
    </source>
</evidence>
<gene>
    <name evidence="2" type="ORF">GT664_01630</name>
    <name evidence="1" type="ORF">MKC95_22575</name>
</gene>
<organism evidence="1 3">
    <name type="scientific">Clostridium innocuum</name>
    <dbReference type="NCBI Taxonomy" id="1522"/>
    <lineage>
        <taxon>Bacteria</taxon>
        <taxon>Bacillati</taxon>
        <taxon>Bacillota</taxon>
        <taxon>Clostridia</taxon>
        <taxon>Eubacteriales</taxon>
        <taxon>Clostridiaceae</taxon>
        <taxon>Clostridium</taxon>
    </lineage>
</organism>
<dbReference type="RefSeq" id="WP_008815984.1">
    <property type="nucleotide sequence ID" value="NZ_AP025565.1"/>
</dbReference>
<reference evidence="1" key="2">
    <citation type="journal article" date="2022" name="Clin. Infect. Dis.">
        <title>Association between Clostridium innocuum and antibiotic-associated diarrhea in adults and children: A cross-sectional study and comparative genomics analysis.</title>
        <authorList>
            <person name="Cherny K.E."/>
            <person name="Muscat E.B."/>
            <person name="Balaji A."/>
            <person name="Mukherjee J."/>
            <person name="Ozer E.A."/>
            <person name="Angarone M.P."/>
            <person name="Hauser A.R."/>
            <person name="Sichel J.S."/>
            <person name="Amponsah E."/>
            <person name="Kociolek L.K."/>
        </authorList>
    </citation>
    <scope>NUCLEOTIDE SEQUENCE</scope>
    <source>
        <strain evidence="1">NU1-AC-029v</strain>
    </source>
</reference>
<dbReference type="Proteomes" id="UP000604383">
    <property type="component" value="Unassembled WGS sequence"/>
</dbReference>
<dbReference type="Proteomes" id="UP001203972">
    <property type="component" value="Unassembled WGS sequence"/>
</dbReference>
<name>A0AAP2UTE9_CLOIN</name>
<evidence type="ECO:0000313" key="1">
    <source>
        <dbReference type="EMBL" id="MCR0235550.1"/>
    </source>
</evidence>
<accession>A0AAP2UTE9</accession>
<evidence type="ECO:0000313" key="2">
    <source>
        <dbReference type="EMBL" id="MZH54480.1"/>
    </source>
</evidence>
<dbReference type="EMBL" id="WWTN01000002">
    <property type="protein sequence ID" value="MZH54480.1"/>
    <property type="molecule type" value="Genomic_DNA"/>
</dbReference>
<comment type="caution">
    <text evidence="1">The sequence shown here is derived from an EMBL/GenBank/DDBJ whole genome shotgun (WGS) entry which is preliminary data.</text>
</comment>
<proteinExistence type="predicted"/>
<dbReference type="AlphaFoldDB" id="A0AAP2UTE9"/>